<protein>
    <submittedName>
        <fullName evidence="1">NAD-dependent epimerase/dehydratase</fullName>
    </submittedName>
</protein>
<name>M0LL66_HALJT</name>
<dbReference type="Proteomes" id="UP000011524">
    <property type="component" value="Unassembled WGS sequence"/>
</dbReference>
<dbReference type="OrthoDB" id="4907at2157"/>
<evidence type="ECO:0000313" key="1">
    <source>
        <dbReference type="EMBL" id="EMA32755.1"/>
    </source>
</evidence>
<evidence type="ECO:0000313" key="2">
    <source>
        <dbReference type="Proteomes" id="UP000011524"/>
    </source>
</evidence>
<proteinExistence type="predicted"/>
<sequence length="112" mass="12663">MQIPVTSGAGFIGGHPARLFVIDDHDVVVLNNFGPFYGTPERKYTVELCQNRAGKGDSSYRLAEGDVRDADSSKPSELIGYKLRQAIREGVAESVEWYRLNREWYEPWILEG</sequence>
<organism evidence="1 2">
    <name type="scientific">Haloarcula japonica (strain ATCC 49778 / DSM 6131 / JCM 7785 / NBRC 101032 / NCIMB 13157 / TR-1)</name>
    <dbReference type="NCBI Taxonomy" id="1227453"/>
    <lineage>
        <taxon>Archaea</taxon>
        <taxon>Methanobacteriati</taxon>
        <taxon>Methanobacteriota</taxon>
        <taxon>Stenosarchaea group</taxon>
        <taxon>Halobacteria</taxon>
        <taxon>Halobacteriales</taxon>
        <taxon>Haloarculaceae</taxon>
        <taxon>Haloarcula</taxon>
    </lineage>
</organism>
<dbReference type="RefSeq" id="WP_004591580.1">
    <property type="nucleotide sequence ID" value="NZ_AOLY01000009.1"/>
</dbReference>
<dbReference type="STRING" id="1227453.C444_06021"/>
<gene>
    <name evidence="1" type="ORF">C444_06021</name>
</gene>
<dbReference type="Gene3D" id="3.40.50.720">
    <property type="entry name" value="NAD(P)-binding Rossmann-like Domain"/>
    <property type="match status" value="1"/>
</dbReference>
<reference evidence="1 2" key="1">
    <citation type="journal article" date="2014" name="PLoS Genet.">
        <title>Phylogenetically driven sequencing of extremely halophilic archaea reveals strategies for static and dynamic osmo-response.</title>
        <authorList>
            <person name="Becker E.A."/>
            <person name="Seitzer P.M."/>
            <person name="Tritt A."/>
            <person name="Larsen D."/>
            <person name="Krusor M."/>
            <person name="Yao A.I."/>
            <person name="Wu D."/>
            <person name="Madern D."/>
            <person name="Eisen J.A."/>
            <person name="Darling A.E."/>
            <person name="Facciotti M.T."/>
        </authorList>
    </citation>
    <scope>NUCLEOTIDE SEQUENCE [LARGE SCALE GENOMIC DNA]</scope>
    <source>
        <strain evidence="2">ATCC 49778 / DSM 6131 / JCM 7785 / NBRC 101032 / NCIMB 13157 / TR-1</strain>
    </source>
</reference>
<dbReference type="eggNOG" id="arCOG01369">
    <property type="taxonomic scope" value="Archaea"/>
</dbReference>
<dbReference type="AlphaFoldDB" id="M0LL66"/>
<comment type="caution">
    <text evidence="1">The sequence shown here is derived from an EMBL/GenBank/DDBJ whole genome shotgun (WGS) entry which is preliminary data.</text>
</comment>
<dbReference type="PATRIC" id="fig|1227453.3.peg.1211"/>
<dbReference type="EMBL" id="AOLY01000009">
    <property type="protein sequence ID" value="EMA32755.1"/>
    <property type="molecule type" value="Genomic_DNA"/>
</dbReference>
<keyword evidence="2" id="KW-1185">Reference proteome</keyword>
<accession>M0LL66</accession>